<reference evidence="1" key="1">
    <citation type="submission" date="2023-04" db="EMBL/GenBank/DDBJ databases">
        <title>A chromosome-level genome assembly of the parasitoid wasp Eretmocerus hayati.</title>
        <authorList>
            <person name="Zhong Y."/>
            <person name="Liu S."/>
            <person name="Liu Y."/>
        </authorList>
    </citation>
    <scope>NUCLEOTIDE SEQUENCE</scope>
    <source>
        <strain evidence="1">ZJU_SS_LIU_2023</strain>
    </source>
</reference>
<sequence>MSKIHSMLMRISSNVKDKLMPAKLSFCASVALVMELLLTQFRSHAPMVPFMYKELERMARTIMGRFVKREILEKNLLKKIDLKESNLISKELVDLGFETRGALQALPETLSVDKVSRFKQAEKRLILCLEELSLRKKVIAGYVADEIKQEFLVLCKSEALKIRFKQYCRSKTRLDHFWTEIISESEKDYPNNKVGSNDLHFVTRKCGFRAGFSINAQCVVENQSIECLVTMRQVYDGGKLLGDVDDVPIRKKIIHYARNASSLYQEHLQQERKEN</sequence>
<organism evidence="1 2">
    <name type="scientific">Eretmocerus hayati</name>
    <dbReference type="NCBI Taxonomy" id="131215"/>
    <lineage>
        <taxon>Eukaryota</taxon>
        <taxon>Metazoa</taxon>
        <taxon>Ecdysozoa</taxon>
        <taxon>Arthropoda</taxon>
        <taxon>Hexapoda</taxon>
        <taxon>Insecta</taxon>
        <taxon>Pterygota</taxon>
        <taxon>Neoptera</taxon>
        <taxon>Endopterygota</taxon>
        <taxon>Hymenoptera</taxon>
        <taxon>Apocrita</taxon>
        <taxon>Proctotrupomorpha</taxon>
        <taxon>Chalcidoidea</taxon>
        <taxon>Aphelinidae</taxon>
        <taxon>Aphelininae</taxon>
        <taxon>Eretmocerus</taxon>
    </lineage>
</organism>
<proteinExistence type="predicted"/>
<evidence type="ECO:0000313" key="2">
    <source>
        <dbReference type="Proteomes" id="UP001239111"/>
    </source>
</evidence>
<gene>
    <name evidence="1" type="ORF">QAD02_004379</name>
</gene>
<accession>A0ACC2NPS7</accession>
<comment type="caution">
    <text evidence="1">The sequence shown here is derived from an EMBL/GenBank/DDBJ whole genome shotgun (WGS) entry which is preliminary data.</text>
</comment>
<keyword evidence="2" id="KW-1185">Reference proteome</keyword>
<dbReference type="EMBL" id="CM056743">
    <property type="protein sequence ID" value="KAJ8673117.1"/>
    <property type="molecule type" value="Genomic_DNA"/>
</dbReference>
<protein>
    <submittedName>
        <fullName evidence="1">Uncharacterized protein</fullName>
    </submittedName>
</protein>
<name>A0ACC2NPS7_9HYME</name>
<evidence type="ECO:0000313" key="1">
    <source>
        <dbReference type="EMBL" id="KAJ8673117.1"/>
    </source>
</evidence>
<dbReference type="Proteomes" id="UP001239111">
    <property type="component" value="Chromosome 3"/>
</dbReference>